<keyword evidence="9" id="KW-0804">Transcription</keyword>
<keyword evidence="16" id="KW-1185">Reference proteome</keyword>
<feature type="domain" description="C2H2-type" evidence="13">
    <location>
        <begin position="195"/>
        <end position="223"/>
    </location>
</feature>
<name>A0A084VKS4_ANOSI</name>
<dbReference type="InterPro" id="IPR013087">
    <property type="entry name" value="Znf_C2H2_type"/>
</dbReference>
<organism evidence="14">
    <name type="scientific">Anopheles sinensis</name>
    <name type="common">Mosquito</name>
    <dbReference type="NCBI Taxonomy" id="74873"/>
    <lineage>
        <taxon>Eukaryota</taxon>
        <taxon>Metazoa</taxon>
        <taxon>Ecdysozoa</taxon>
        <taxon>Arthropoda</taxon>
        <taxon>Hexapoda</taxon>
        <taxon>Insecta</taxon>
        <taxon>Pterygota</taxon>
        <taxon>Neoptera</taxon>
        <taxon>Endopterygota</taxon>
        <taxon>Diptera</taxon>
        <taxon>Nematocera</taxon>
        <taxon>Culicoidea</taxon>
        <taxon>Culicidae</taxon>
        <taxon>Anophelinae</taxon>
        <taxon>Anopheles</taxon>
    </lineage>
</organism>
<dbReference type="InterPro" id="IPR050826">
    <property type="entry name" value="Krueppel_C2H2_ZnFinger"/>
</dbReference>
<accession>A0A084VKS4</accession>
<dbReference type="OrthoDB" id="654211at2759"/>
<dbReference type="AlphaFoldDB" id="A0A084VKS4"/>
<comment type="subcellular location">
    <subcellularLocation>
        <location evidence="1">Nucleus</location>
    </subcellularLocation>
</comment>
<evidence type="ECO:0000256" key="4">
    <source>
        <dbReference type="ARBA" id="ARBA00022737"/>
    </source>
</evidence>
<evidence type="ECO:0000256" key="9">
    <source>
        <dbReference type="ARBA" id="ARBA00023163"/>
    </source>
</evidence>
<dbReference type="VEuPathDB" id="VectorBase:ASIS022968"/>
<feature type="domain" description="C2H2-type" evidence="13">
    <location>
        <begin position="428"/>
        <end position="454"/>
    </location>
</feature>
<evidence type="ECO:0000256" key="12">
    <source>
        <dbReference type="SAM" id="MobiDB-lite"/>
    </source>
</evidence>
<reference evidence="14 16" key="1">
    <citation type="journal article" date="2014" name="BMC Genomics">
        <title>Genome sequence of Anopheles sinensis provides insight into genetics basis of mosquito competence for malaria parasites.</title>
        <authorList>
            <person name="Zhou D."/>
            <person name="Zhang D."/>
            <person name="Ding G."/>
            <person name="Shi L."/>
            <person name="Hou Q."/>
            <person name="Ye Y."/>
            <person name="Xu Y."/>
            <person name="Zhou H."/>
            <person name="Xiong C."/>
            <person name="Li S."/>
            <person name="Yu J."/>
            <person name="Hong S."/>
            <person name="Yu X."/>
            <person name="Zou P."/>
            <person name="Chen C."/>
            <person name="Chang X."/>
            <person name="Wang W."/>
            <person name="Lv Y."/>
            <person name="Sun Y."/>
            <person name="Ma L."/>
            <person name="Shen B."/>
            <person name="Zhu C."/>
        </authorList>
    </citation>
    <scope>NUCLEOTIDE SEQUENCE [LARGE SCALE GENOMIC DNA]</scope>
</reference>
<evidence type="ECO:0000313" key="14">
    <source>
        <dbReference type="EMBL" id="KFB38568.1"/>
    </source>
</evidence>
<gene>
    <name evidence="14" type="ORF">ZHAS_00005942</name>
</gene>
<evidence type="ECO:0000256" key="1">
    <source>
        <dbReference type="ARBA" id="ARBA00004123"/>
    </source>
</evidence>
<dbReference type="EMBL" id="ATLV01014245">
    <property type="status" value="NOT_ANNOTATED_CDS"/>
    <property type="molecule type" value="Genomic_DNA"/>
</dbReference>
<dbReference type="FunFam" id="3.30.160.60:FF:001289">
    <property type="entry name" value="Zinc finger protein 574"/>
    <property type="match status" value="1"/>
</dbReference>
<feature type="region of interest" description="Disordered" evidence="12">
    <location>
        <begin position="578"/>
        <end position="717"/>
    </location>
</feature>
<evidence type="ECO:0000256" key="6">
    <source>
        <dbReference type="ARBA" id="ARBA00022833"/>
    </source>
</evidence>
<dbReference type="VEuPathDB" id="VectorBase:ASIC005942"/>
<evidence type="ECO:0000313" key="15">
    <source>
        <dbReference type="EnsemblMetazoa" id="ASIC005942-PA"/>
    </source>
</evidence>
<dbReference type="FunFam" id="3.30.160.60:FF:000770">
    <property type="entry name" value="zinc finger protein 16"/>
    <property type="match status" value="1"/>
</dbReference>
<feature type="domain" description="C2H2-type" evidence="13">
    <location>
        <begin position="400"/>
        <end position="427"/>
    </location>
</feature>
<dbReference type="GO" id="GO:0005634">
    <property type="term" value="C:nucleus"/>
    <property type="evidence" value="ECO:0007669"/>
    <property type="project" value="UniProtKB-SubCell"/>
</dbReference>
<dbReference type="STRING" id="74873.A0A084VKS4"/>
<feature type="domain" description="C2H2-type" evidence="13">
    <location>
        <begin position="227"/>
        <end position="254"/>
    </location>
</feature>
<dbReference type="PROSITE" id="PS00028">
    <property type="entry name" value="ZINC_FINGER_C2H2_1"/>
    <property type="match status" value="9"/>
</dbReference>
<evidence type="ECO:0000256" key="2">
    <source>
        <dbReference type="ARBA" id="ARBA00006991"/>
    </source>
</evidence>
<reference evidence="15" key="2">
    <citation type="submission" date="2020-05" db="UniProtKB">
        <authorList>
            <consortium name="EnsemblMetazoa"/>
        </authorList>
    </citation>
    <scope>IDENTIFICATION</scope>
</reference>
<feature type="domain" description="C2H2-type" evidence="13">
    <location>
        <begin position="287"/>
        <end position="314"/>
    </location>
</feature>
<feature type="domain" description="C2H2-type" evidence="13">
    <location>
        <begin position="343"/>
        <end position="370"/>
    </location>
</feature>
<dbReference type="PROSITE" id="PS50157">
    <property type="entry name" value="ZINC_FINGER_C2H2_2"/>
    <property type="match status" value="12"/>
</dbReference>
<evidence type="ECO:0000256" key="10">
    <source>
        <dbReference type="ARBA" id="ARBA00023242"/>
    </source>
</evidence>
<evidence type="ECO:0000256" key="5">
    <source>
        <dbReference type="ARBA" id="ARBA00022771"/>
    </source>
</evidence>
<proteinExistence type="inferred from homology"/>
<evidence type="ECO:0000313" key="16">
    <source>
        <dbReference type="Proteomes" id="UP000030765"/>
    </source>
</evidence>
<dbReference type="FunFam" id="3.30.160.60:FF:002343">
    <property type="entry name" value="Zinc finger protein 33A"/>
    <property type="match status" value="2"/>
</dbReference>
<sequence length="825" mass="93403">MLVNVHMNGDDEIDVVPIDALVLENEVQEDDDSDGDSTESLDSDPELVQTKDGRLLLSRSSKNCPKCKKPLKTSAELEAHRPKCPGTLDKVTEVILKEKKAAKHANPSEEFRKYCNPNPENPCYCCGEDVSTAHVGHIRCQFCPKSFKAFEYLDRHIGSIHAESDKFPCNFCNAKCPSDEILEEHKKTHSEGKPYSCTICGKEFTRRYHLDRHAKHSNCGSDQKFTLPCEVCGKEFTRVDNLREHLRTHLGQTGRKRDYQCPYCPKSFYGSSLLNIHIRTHTGEKPFPCDLCPKSFPSSGALRKHRRKHTGERPYKCDDCGATFSARETLNRHRKRHTGDKRHECKECGKRFIQATQLRTHMFVHTGDASYKCKECDQAFARSSKLNEHVKYEHRGEKPFECNECGKYFLDRAELTRHMAVHTTQKEFQCHCGNSYTRKASLKAHMKTHSTEEPVNCKICSKTFIRTDCLLRHMKKQHVEAVEELIQSTEKRKVEELQVPSPATVEINGEVFEITTMGESAKEPTFVLPDSGDGQELEVYELPPIGDSETVAPTEEPVEYELVPIAEETEVEIYSQEQAHDDFSPGNSEGVEILPTVKKYSPKAKTNPAKSKTESASSSRRKPEEPADDTSPEQEPNPEPKPKPAVKMETAKGKPSIPSKKSDKLPTQPTPVEEMAKEIEPKSSRAAETPVDGVMEPTAKRRKTREPKTATGTKRKRTETDDSIPIFLSDEKLAEKIAELLLMLVGEEMLQEFGWPETPVEDLLCQVILRCGHRPTKGEEAGDNTTRMRENTKILFSVTMDEEDIKPLLNNHTVDEVIMHVLKSK</sequence>
<dbReference type="SUPFAM" id="SSF57667">
    <property type="entry name" value="beta-beta-alpha zinc fingers"/>
    <property type="match status" value="6"/>
</dbReference>
<feature type="domain" description="C2H2-type" evidence="13">
    <location>
        <begin position="455"/>
        <end position="483"/>
    </location>
</feature>
<dbReference type="Pfam" id="PF00096">
    <property type="entry name" value="zf-C2H2"/>
    <property type="match status" value="9"/>
</dbReference>
<keyword evidence="4" id="KW-0677">Repeat</keyword>
<evidence type="ECO:0000259" key="13">
    <source>
        <dbReference type="PROSITE" id="PS50157"/>
    </source>
</evidence>
<feature type="domain" description="C2H2-type" evidence="13">
    <location>
        <begin position="371"/>
        <end position="399"/>
    </location>
</feature>
<evidence type="ECO:0000256" key="11">
    <source>
        <dbReference type="PROSITE-ProRule" id="PRU00042"/>
    </source>
</evidence>
<dbReference type="SMART" id="SM00355">
    <property type="entry name" value="ZnF_C2H2"/>
    <property type="match status" value="12"/>
</dbReference>
<dbReference type="GO" id="GO:0006357">
    <property type="term" value="P:regulation of transcription by RNA polymerase II"/>
    <property type="evidence" value="ECO:0007669"/>
    <property type="project" value="UniProtKB-ARBA"/>
</dbReference>
<dbReference type="FunFam" id="3.30.160.60:FF:000065">
    <property type="entry name" value="B-cell CLL/lymphoma 6, member B"/>
    <property type="match status" value="2"/>
</dbReference>
<feature type="region of interest" description="Disordered" evidence="12">
    <location>
        <begin position="26"/>
        <end position="52"/>
    </location>
</feature>
<keyword evidence="3" id="KW-0479">Metal-binding</keyword>
<dbReference type="FunFam" id="3.30.160.60:FF:000110">
    <property type="entry name" value="Zinc finger protein-like"/>
    <property type="match status" value="1"/>
</dbReference>
<protein>
    <submittedName>
        <fullName evidence="14">AGAP003111-PA-like protein</fullName>
    </submittedName>
</protein>
<comment type="similarity">
    <text evidence="2">Belongs to the krueppel C2H2-type zinc-finger protein family.</text>
</comment>
<feature type="domain" description="C2H2-type" evidence="13">
    <location>
        <begin position="315"/>
        <end position="342"/>
    </location>
</feature>
<feature type="domain" description="C2H2-type" evidence="13">
    <location>
        <begin position="259"/>
        <end position="286"/>
    </location>
</feature>
<keyword evidence="6" id="KW-0862">Zinc</keyword>
<keyword evidence="8" id="KW-0238">DNA-binding</keyword>
<keyword evidence="10" id="KW-0539">Nucleus</keyword>
<dbReference type="Gene3D" id="3.30.160.60">
    <property type="entry name" value="Classic Zinc Finger"/>
    <property type="match status" value="11"/>
</dbReference>
<dbReference type="Proteomes" id="UP000030765">
    <property type="component" value="Unassembled WGS sequence"/>
</dbReference>
<dbReference type="EMBL" id="KE524949">
    <property type="protein sequence ID" value="KFB38568.1"/>
    <property type="molecule type" value="Genomic_DNA"/>
</dbReference>
<feature type="compositionally biased region" description="Acidic residues" evidence="12">
    <location>
        <begin position="26"/>
        <end position="45"/>
    </location>
</feature>
<keyword evidence="5 11" id="KW-0863">Zinc-finger</keyword>
<evidence type="ECO:0000256" key="8">
    <source>
        <dbReference type="ARBA" id="ARBA00023125"/>
    </source>
</evidence>
<evidence type="ECO:0000256" key="7">
    <source>
        <dbReference type="ARBA" id="ARBA00023015"/>
    </source>
</evidence>
<feature type="compositionally biased region" description="Polar residues" evidence="12">
    <location>
        <begin position="608"/>
        <end position="618"/>
    </location>
</feature>
<dbReference type="OMA" id="KMDHYVL"/>
<evidence type="ECO:0000256" key="3">
    <source>
        <dbReference type="ARBA" id="ARBA00022723"/>
    </source>
</evidence>
<feature type="domain" description="C2H2-type" evidence="13">
    <location>
        <begin position="167"/>
        <end position="194"/>
    </location>
</feature>
<dbReference type="InterPro" id="IPR036236">
    <property type="entry name" value="Znf_C2H2_sf"/>
</dbReference>
<feature type="compositionally biased region" description="Basic and acidic residues" evidence="12">
    <location>
        <begin position="674"/>
        <end position="685"/>
    </location>
</feature>
<dbReference type="PANTHER" id="PTHR24377">
    <property type="entry name" value="IP01015P-RELATED"/>
    <property type="match status" value="1"/>
</dbReference>
<dbReference type="EnsemblMetazoa" id="ASIC005942-RA">
    <property type="protein sequence ID" value="ASIC005942-PA"/>
    <property type="gene ID" value="ASIC005942"/>
</dbReference>
<feature type="domain" description="C2H2-type" evidence="13">
    <location>
        <begin position="138"/>
        <end position="166"/>
    </location>
</feature>
<keyword evidence="7" id="KW-0805">Transcription regulation</keyword>
<dbReference type="GO" id="GO:0003677">
    <property type="term" value="F:DNA binding"/>
    <property type="evidence" value="ECO:0007669"/>
    <property type="project" value="UniProtKB-KW"/>
</dbReference>
<dbReference type="GO" id="GO:0008270">
    <property type="term" value="F:zinc ion binding"/>
    <property type="evidence" value="ECO:0007669"/>
    <property type="project" value="UniProtKB-KW"/>
</dbReference>